<keyword evidence="1" id="KW-1133">Transmembrane helix</keyword>
<feature type="transmembrane region" description="Helical" evidence="1">
    <location>
        <begin position="62"/>
        <end position="81"/>
    </location>
</feature>
<proteinExistence type="predicted"/>
<keyword evidence="1" id="KW-0472">Membrane</keyword>
<keyword evidence="5" id="KW-1185">Reference proteome</keyword>
<dbReference type="Proteomes" id="UP000036851">
    <property type="component" value="Unassembled WGS sequence"/>
</dbReference>
<evidence type="ECO:0000256" key="1">
    <source>
        <dbReference type="SAM" id="Phobius"/>
    </source>
</evidence>
<evidence type="ECO:0000313" key="5">
    <source>
        <dbReference type="Proteomes" id="UP000037088"/>
    </source>
</evidence>
<dbReference type="PATRIC" id="fig|1560201.3.peg.72"/>
<name>A0A0L7TBR3_9GAMM</name>
<dbReference type="EMBL" id="JRXE01000001">
    <property type="protein sequence ID" value="KOC92793.1"/>
    <property type="molecule type" value="Genomic_DNA"/>
</dbReference>
<evidence type="ECO:0000313" key="4">
    <source>
        <dbReference type="Proteomes" id="UP000036851"/>
    </source>
</evidence>
<accession>A0A0L7TBR3</accession>
<keyword evidence="1" id="KW-0812">Transmembrane</keyword>
<protein>
    <submittedName>
        <fullName evidence="2">Membrane protein</fullName>
    </submittedName>
</protein>
<gene>
    <name evidence="2" type="ORF">NG42_00330</name>
    <name evidence="3" type="ORF">NG43_00840</name>
</gene>
<organism evidence="2 5">
    <name type="scientific">Winslowiella iniecta</name>
    <dbReference type="NCBI Taxonomy" id="1560201"/>
    <lineage>
        <taxon>Bacteria</taxon>
        <taxon>Pseudomonadati</taxon>
        <taxon>Pseudomonadota</taxon>
        <taxon>Gammaproteobacteria</taxon>
        <taxon>Enterobacterales</taxon>
        <taxon>Erwiniaceae</taxon>
        <taxon>Winslowiella</taxon>
    </lineage>
</organism>
<dbReference type="RefSeq" id="WP_052896586.1">
    <property type="nucleotide sequence ID" value="NZ_JRXE01000001.1"/>
</dbReference>
<evidence type="ECO:0000313" key="2">
    <source>
        <dbReference type="EMBL" id="KOC92793.1"/>
    </source>
</evidence>
<dbReference type="OrthoDB" id="6546659at2"/>
<dbReference type="STRING" id="1560201.NG42_00330"/>
<feature type="transmembrane region" description="Helical" evidence="1">
    <location>
        <begin position="93"/>
        <end position="113"/>
    </location>
</feature>
<dbReference type="Pfam" id="PF10767">
    <property type="entry name" value="YbjO_DH-like"/>
    <property type="match status" value="1"/>
</dbReference>
<evidence type="ECO:0000313" key="3">
    <source>
        <dbReference type="EMBL" id="KOC95286.1"/>
    </source>
</evidence>
<sequence length="159" mass="17627">MSDVFRAGKGIMEAHSAIPVPVLIAGSAIIATRCLSVLLLANELGYEELANFVHRSAQAWDSTLIFIASQLIFFIELRCAIALMRGTNWGRWGYVLTQAAVVLYMLVASLGWVYPEIFSISGETNAEIVHTLILQKFPDLVVLILLFVPVSSRQFFHKS</sequence>
<dbReference type="EMBL" id="JRXF01000001">
    <property type="protein sequence ID" value="KOC95286.1"/>
    <property type="molecule type" value="Genomic_DNA"/>
</dbReference>
<dbReference type="InterPro" id="IPR019703">
    <property type="entry name" value="YbjO_DH-like"/>
</dbReference>
<feature type="transmembrane region" description="Helical" evidence="1">
    <location>
        <begin position="133"/>
        <end position="150"/>
    </location>
</feature>
<dbReference type="Proteomes" id="UP000037088">
    <property type="component" value="Unassembled WGS sequence"/>
</dbReference>
<dbReference type="AlphaFoldDB" id="A0A0L7TBR3"/>
<feature type="transmembrane region" description="Helical" evidence="1">
    <location>
        <begin position="20"/>
        <end position="42"/>
    </location>
</feature>
<comment type="caution">
    <text evidence="2">The sequence shown here is derived from an EMBL/GenBank/DDBJ whole genome shotgun (WGS) entry which is preliminary data.</text>
</comment>
<reference evidence="4 5" key="1">
    <citation type="journal article" date="2015" name="Int. J. Syst. Evol. Microbiol.">
        <title>Erwinia iniecta sp. nov., isolated from Russian wheat aphids (Diuraphis noxia).</title>
        <authorList>
            <person name="Campillo T."/>
            <person name="Luna E."/>
            <person name="Portier P."/>
            <person name="Fischer-Le Saux M."/>
            <person name="Lapitan N."/>
            <person name="Tisserat N.A."/>
            <person name="Leach J.E."/>
        </authorList>
    </citation>
    <scope>NUCLEOTIDE SEQUENCE [LARGE SCALE GENOMIC DNA]</scope>
    <source>
        <strain evidence="2 5">B120</strain>
        <strain evidence="3 4">B149</strain>
    </source>
</reference>